<dbReference type="GO" id="GO:0005886">
    <property type="term" value="C:plasma membrane"/>
    <property type="evidence" value="ECO:0007669"/>
    <property type="project" value="UniProtKB-SubCell"/>
</dbReference>
<evidence type="ECO:0000256" key="5">
    <source>
        <dbReference type="ARBA" id="ARBA00023136"/>
    </source>
</evidence>
<keyword evidence="5 6" id="KW-0472">Membrane</keyword>
<evidence type="ECO:0000259" key="7">
    <source>
        <dbReference type="Pfam" id="PF03772"/>
    </source>
</evidence>
<dbReference type="Proteomes" id="UP000282551">
    <property type="component" value="Chromosome"/>
</dbReference>
<feature type="transmembrane region" description="Helical" evidence="6">
    <location>
        <begin position="363"/>
        <end position="384"/>
    </location>
</feature>
<dbReference type="AlphaFoldDB" id="A0A3S4VH10"/>
<feature type="transmembrane region" description="Helical" evidence="6">
    <location>
        <begin position="12"/>
        <end position="45"/>
    </location>
</feature>
<feature type="transmembrane region" description="Helical" evidence="6">
    <location>
        <begin position="309"/>
        <end position="327"/>
    </location>
</feature>
<feature type="transmembrane region" description="Helical" evidence="6">
    <location>
        <begin position="483"/>
        <end position="500"/>
    </location>
</feature>
<keyword evidence="9" id="KW-1185">Reference proteome</keyword>
<evidence type="ECO:0000256" key="1">
    <source>
        <dbReference type="ARBA" id="ARBA00004651"/>
    </source>
</evidence>
<keyword evidence="3 6" id="KW-0812">Transmembrane</keyword>
<dbReference type="InterPro" id="IPR004477">
    <property type="entry name" value="ComEC_N"/>
</dbReference>
<protein>
    <submittedName>
        <fullName evidence="8">Membrane metal-binding protein ComEC</fullName>
    </submittedName>
</protein>
<dbReference type="InterPro" id="IPR052159">
    <property type="entry name" value="Competence_DNA_uptake"/>
</dbReference>
<evidence type="ECO:0000256" key="6">
    <source>
        <dbReference type="SAM" id="Phobius"/>
    </source>
</evidence>
<evidence type="ECO:0000256" key="4">
    <source>
        <dbReference type="ARBA" id="ARBA00022989"/>
    </source>
</evidence>
<feature type="transmembrane region" description="Helical" evidence="6">
    <location>
        <begin position="390"/>
        <end position="423"/>
    </location>
</feature>
<reference evidence="8 9" key="1">
    <citation type="submission" date="2018-12" db="EMBL/GenBank/DDBJ databases">
        <authorList>
            <consortium name="Pathogen Informatics"/>
        </authorList>
    </citation>
    <scope>NUCLEOTIDE SEQUENCE [LARGE SCALE GENOMIC DNA]</scope>
    <source>
        <strain evidence="8 9">NCTC10485</strain>
    </source>
</reference>
<dbReference type="NCBIfam" id="TIGR00360">
    <property type="entry name" value="ComEC_N-term"/>
    <property type="match status" value="1"/>
</dbReference>
<feature type="transmembrane region" description="Helical" evidence="6">
    <location>
        <begin position="57"/>
        <end position="78"/>
    </location>
</feature>
<feature type="transmembrane region" description="Helical" evidence="6">
    <location>
        <begin position="458"/>
        <end position="476"/>
    </location>
</feature>
<proteinExistence type="predicted"/>
<keyword evidence="4 6" id="KW-1133">Transmembrane helix</keyword>
<dbReference type="PANTHER" id="PTHR30619:SF7">
    <property type="entry name" value="BETA-LACTAMASE DOMAIN PROTEIN"/>
    <property type="match status" value="1"/>
</dbReference>
<dbReference type="EMBL" id="LR134355">
    <property type="protein sequence ID" value="VEG47345.1"/>
    <property type="molecule type" value="Genomic_DNA"/>
</dbReference>
<feature type="transmembrane region" description="Helical" evidence="6">
    <location>
        <begin position="239"/>
        <end position="261"/>
    </location>
</feature>
<dbReference type="PANTHER" id="PTHR30619">
    <property type="entry name" value="DNA INTERNALIZATION/COMPETENCE PROTEIN COMEC/REC2"/>
    <property type="match status" value="1"/>
</dbReference>
<evidence type="ECO:0000313" key="8">
    <source>
        <dbReference type="EMBL" id="VEG47345.1"/>
    </source>
</evidence>
<feature type="domain" description="ComEC/Rec2-related protein" evidence="7">
    <location>
        <begin position="215"/>
        <end position="479"/>
    </location>
</feature>
<keyword evidence="2" id="KW-1003">Cell membrane</keyword>
<dbReference type="Pfam" id="PF03772">
    <property type="entry name" value="Competence"/>
    <property type="match status" value="1"/>
</dbReference>
<accession>A0A3S4VH10</accession>
<name>A0A3S4VH10_MYCCI</name>
<comment type="subcellular location">
    <subcellularLocation>
        <location evidence="1">Cell membrane</location>
        <topology evidence="1">Multi-pass membrane protein</topology>
    </subcellularLocation>
</comment>
<evidence type="ECO:0000256" key="3">
    <source>
        <dbReference type="ARBA" id="ARBA00022692"/>
    </source>
</evidence>
<organism evidence="8 9">
    <name type="scientific">Mycolicibacterium chitae</name>
    <name type="common">Mycobacterium chitae</name>
    <dbReference type="NCBI Taxonomy" id="1792"/>
    <lineage>
        <taxon>Bacteria</taxon>
        <taxon>Bacillati</taxon>
        <taxon>Actinomycetota</taxon>
        <taxon>Actinomycetes</taxon>
        <taxon>Mycobacteriales</taxon>
        <taxon>Mycobacteriaceae</taxon>
        <taxon>Mycolicibacterium</taxon>
    </lineage>
</organism>
<evidence type="ECO:0000256" key="2">
    <source>
        <dbReference type="ARBA" id="ARBA00022475"/>
    </source>
</evidence>
<feature type="transmembrane region" description="Helical" evidence="6">
    <location>
        <begin position="267"/>
        <end position="288"/>
    </location>
</feature>
<sequence>MNDRPDLRLVPAALVAWAITAAGTYWNLGAASAVVCLVVAAVAAVLRGRMPAERDTARVIGAVVTTAALVGVGFGLAISLRANSIRTHPVVDRYGTTATVTVVAAESPLSIGSGRLLIRADLRQVDDLRTRGRVVVFAPVLQYHAVTAGQPLRFRARVTPPGRRDLTVAALNASGEPTLGEPSALQRAAATVRARLAARAREVLPADQAAMLPALVLGDTSAVPPAATREFRIAGLTHLTAVSGANVTIVCGAVLLGAGLLGPRSAVVLAAVALVAFVVVVQPTASVLRAAVMGAIALLALLTARRRQAIPALAGAVLVLLVVAPQLAVDVGFALSVSATAALIVLAPRWSQRLVGRGWPKPLADAVCMAVAAQLVTAPLVAGISGTLSLVAVLANLLVTVVIAPITLLGTAAAALGMLWPAAARLLIRFTGPELWWLLQVAHWTSAVPHAAVPVPSGAVGVLALAGATLAVALSWGRRWARIGLGCAAAVAFAWALSGLL</sequence>
<evidence type="ECO:0000313" key="9">
    <source>
        <dbReference type="Proteomes" id="UP000282551"/>
    </source>
</evidence>
<gene>
    <name evidence="8" type="primary">comEC</name>
    <name evidence="8" type="ORF">NCTC10485_01623</name>
</gene>